<keyword evidence="1" id="KW-0472">Membrane</keyword>
<dbReference type="RefSeq" id="WP_092124804.1">
    <property type="nucleotide sequence ID" value="NZ_FNTH01000001.1"/>
</dbReference>
<dbReference type="AlphaFoldDB" id="A0A1H5HUB6"/>
<reference evidence="2 3" key="1">
    <citation type="submission" date="2016-10" db="EMBL/GenBank/DDBJ databases">
        <authorList>
            <person name="de Groot N.N."/>
        </authorList>
    </citation>
    <scope>NUCLEOTIDE SEQUENCE [LARGE SCALE GENOMIC DNA]</scope>
    <source>
        <strain evidence="2 3">MT12</strain>
    </source>
</reference>
<keyword evidence="1" id="KW-0812">Transmembrane</keyword>
<dbReference type="OrthoDB" id="7366901at2"/>
<accession>A0A1H5HUB6</accession>
<gene>
    <name evidence="2" type="ORF">SAMN05444164_7637</name>
</gene>
<feature type="transmembrane region" description="Helical" evidence="1">
    <location>
        <begin position="15"/>
        <end position="36"/>
    </location>
</feature>
<protein>
    <submittedName>
        <fullName evidence="2">Type II secretion system protein H (GspH)</fullName>
    </submittedName>
</protein>
<sequence length="149" mass="16072">MTRATITGSTAGSTLIEMMAVMLIIAMLASLVVTMVPGTGRASLKALTLQTAALLRRERLAAILTGQSRRVSLDGNARTIVGQAGTIAIPRDVRVDVIGVNELWSERQAVVRFEPDGASTGSVLKFSWENVRYEVDVNWYNGRVAVDLP</sequence>
<proteinExistence type="predicted"/>
<evidence type="ECO:0000313" key="2">
    <source>
        <dbReference type="EMBL" id="SEE31404.1"/>
    </source>
</evidence>
<keyword evidence="1" id="KW-1133">Transmembrane helix</keyword>
<dbReference type="InterPro" id="IPR045584">
    <property type="entry name" value="Pilin-like"/>
</dbReference>
<dbReference type="NCBIfam" id="TIGR02532">
    <property type="entry name" value="IV_pilin_GFxxxE"/>
    <property type="match status" value="1"/>
</dbReference>
<name>A0A1H5HUB6_9BRAD</name>
<organism evidence="2 3">
    <name type="scientific">Bradyrhizobium erythrophlei</name>
    <dbReference type="NCBI Taxonomy" id="1437360"/>
    <lineage>
        <taxon>Bacteria</taxon>
        <taxon>Pseudomonadati</taxon>
        <taxon>Pseudomonadota</taxon>
        <taxon>Alphaproteobacteria</taxon>
        <taxon>Hyphomicrobiales</taxon>
        <taxon>Nitrobacteraceae</taxon>
        <taxon>Bradyrhizobium</taxon>
    </lineage>
</organism>
<dbReference type="InterPro" id="IPR012902">
    <property type="entry name" value="N_methyl_site"/>
</dbReference>
<evidence type="ECO:0000256" key="1">
    <source>
        <dbReference type="SAM" id="Phobius"/>
    </source>
</evidence>
<dbReference type="SUPFAM" id="SSF54523">
    <property type="entry name" value="Pili subunits"/>
    <property type="match status" value="1"/>
</dbReference>
<dbReference type="Proteomes" id="UP000198992">
    <property type="component" value="Unassembled WGS sequence"/>
</dbReference>
<evidence type="ECO:0000313" key="3">
    <source>
        <dbReference type="Proteomes" id="UP000198992"/>
    </source>
</evidence>
<dbReference type="EMBL" id="FNTH01000001">
    <property type="protein sequence ID" value="SEE31404.1"/>
    <property type="molecule type" value="Genomic_DNA"/>
</dbReference>